<gene>
    <name evidence="8" type="primary">LOC105366077</name>
</gene>
<name>A0AAJ7E012_9HYME</name>
<dbReference type="InterPro" id="IPR011011">
    <property type="entry name" value="Znf_FYVE_PHD"/>
</dbReference>
<keyword evidence="7" id="KW-1185">Reference proteome</keyword>
<dbReference type="InterPro" id="IPR057946">
    <property type="entry name" value="TPR_ZFYVE26"/>
</dbReference>
<dbReference type="KEGG" id="csol:105366077"/>
<keyword evidence="1" id="KW-0597">Phosphoprotein</keyword>
<organism evidence="7 8">
    <name type="scientific">Ceratosolen solmsi marchali</name>
    <dbReference type="NCBI Taxonomy" id="326594"/>
    <lineage>
        <taxon>Eukaryota</taxon>
        <taxon>Metazoa</taxon>
        <taxon>Ecdysozoa</taxon>
        <taxon>Arthropoda</taxon>
        <taxon>Hexapoda</taxon>
        <taxon>Insecta</taxon>
        <taxon>Pterygota</taxon>
        <taxon>Neoptera</taxon>
        <taxon>Endopterygota</taxon>
        <taxon>Hymenoptera</taxon>
        <taxon>Apocrita</taxon>
        <taxon>Proctotrupomorpha</taxon>
        <taxon>Chalcidoidea</taxon>
        <taxon>Agaonidae</taxon>
        <taxon>Agaoninae</taxon>
        <taxon>Ceratosolen</taxon>
    </lineage>
</organism>
<keyword evidence="3 5" id="KW-0863">Zinc-finger</keyword>
<dbReference type="Proteomes" id="UP000695007">
    <property type="component" value="Unplaced"/>
</dbReference>
<accession>A0AAJ7E012</accession>
<dbReference type="Pfam" id="PF25569">
    <property type="entry name" value="TPR_ZFYVE26"/>
    <property type="match status" value="1"/>
</dbReference>
<dbReference type="GO" id="GO:0005765">
    <property type="term" value="C:lysosomal membrane"/>
    <property type="evidence" value="ECO:0007669"/>
    <property type="project" value="TreeGrafter"/>
</dbReference>
<dbReference type="Pfam" id="PF01363">
    <property type="entry name" value="FYVE"/>
    <property type="match status" value="1"/>
</dbReference>
<dbReference type="GO" id="GO:0000724">
    <property type="term" value="P:double-strand break repair via homologous recombination"/>
    <property type="evidence" value="ECO:0007669"/>
    <property type="project" value="InterPro"/>
</dbReference>
<dbReference type="Gene3D" id="3.30.40.10">
    <property type="entry name" value="Zinc/RING finger domain, C3HC4 (zinc finger)"/>
    <property type="match status" value="1"/>
</dbReference>
<dbReference type="InterPro" id="IPR017455">
    <property type="entry name" value="Znf_FYVE-rel"/>
</dbReference>
<evidence type="ECO:0000256" key="2">
    <source>
        <dbReference type="ARBA" id="ARBA00022723"/>
    </source>
</evidence>
<dbReference type="InterPro" id="IPR006869">
    <property type="entry name" value="DUF547"/>
</dbReference>
<dbReference type="InterPro" id="IPR013083">
    <property type="entry name" value="Znf_RING/FYVE/PHD"/>
</dbReference>
<evidence type="ECO:0000256" key="5">
    <source>
        <dbReference type="PROSITE-ProRule" id="PRU00091"/>
    </source>
</evidence>
<dbReference type="PANTHER" id="PTHR46591:SF1">
    <property type="entry name" value="ZINC FINGER FYVE DOMAIN-CONTAINING PROTEIN 26"/>
    <property type="match status" value="1"/>
</dbReference>
<dbReference type="GO" id="GO:0000281">
    <property type="term" value="P:mitotic cytokinesis"/>
    <property type="evidence" value="ECO:0007669"/>
    <property type="project" value="InterPro"/>
</dbReference>
<dbReference type="GO" id="GO:0008270">
    <property type="term" value="F:zinc ion binding"/>
    <property type="evidence" value="ECO:0007669"/>
    <property type="project" value="UniProtKB-KW"/>
</dbReference>
<keyword evidence="4" id="KW-0862">Zinc</keyword>
<dbReference type="RefSeq" id="XP_011502694.1">
    <property type="nucleotide sequence ID" value="XM_011504392.1"/>
</dbReference>
<dbReference type="InterPro" id="IPR000306">
    <property type="entry name" value="Znf_FYVE"/>
</dbReference>
<dbReference type="GeneID" id="105366077"/>
<dbReference type="GO" id="GO:0032266">
    <property type="term" value="F:phosphatidylinositol-3-phosphate binding"/>
    <property type="evidence" value="ECO:0007669"/>
    <property type="project" value="InterPro"/>
</dbReference>
<dbReference type="SUPFAM" id="SSF57903">
    <property type="entry name" value="FYVE/PHD zinc finger"/>
    <property type="match status" value="1"/>
</dbReference>
<reference evidence="8" key="1">
    <citation type="submission" date="2025-08" db="UniProtKB">
        <authorList>
            <consortium name="RefSeq"/>
        </authorList>
    </citation>
    <scope>IDENTIFICATION</scope>
</reference>
<dbReference type="GO" id="GO:0032465">
    <property type="term" value="P:regulation of cytokinesis"/>
    <property type="evidence" value="ECO:0007669"/>
    <property type="project" value="TreeGrafter"/>
</dbReference>
<protein>
    <submittedName>
        <fullName evidence="8">Zinc finger FYVE domain-containing protein 26</fullName>
    </submittedName>
</protein>
<dbReference type="CTD" id="41370"/>
<sequence length="2339" mass="270870">MNMCLVLLSNENYDEISKILSCSALRNLWPSLLIHFLHNLPHIQISIEEEICEKSINICESIHFILNKCSYIRYEYNEPILINLNAYLNCQLTIVKWILKHRKKNAPTVVDQNLSVKHILSGLQNTCTLTVLKKSINIHECDFMEIERLLKDKEQTMTVFKSYQIMQTTLKAILMHELYNAHTKEITENLYSEIESLLNVISPLDLRLEVIENIFSMLFLRYNAHFDVTEGTSEEEDYDTALTEKESQSLAYESRESEKYRHGFICNKYSVNQFLYHLKRCTVQISIDFAKLRQESRITKDLEDLQKSIFNVDKAITDALWRIELLTSLEFIENKDNVEDSFITINDLVKTLDEKHGFNFRLKNKSIFYNEPTGSSSEESKFDKKSDIDLSSDTGSIDTNLNANKFRRKAKNNAPTVELVGVVMKHSNSKLIINLMLASKESLVIQCLWKGNYIKAQEVIEMFNMRNTYLDGQVRFSQAMQNFRQEMMKQIHASDTLDYPIKTKEFQMLENVRRAAQGGYWSSRMTNQLETFVASQESNARLLCSNANGAREILALCVLDLALTTNQNHQPTANLLDVAVKYLKLSLMHEGNLRKSVPKALCDARILLNIQDWKEKTDFWRKLIDKINQFQKSQLLSDKLENMINANGLLTLNGQKVFKDTITLCGNTQSYLYKIQAHLKILYSIVPNDERVECRTETNLLSNSLDFYFGHQIFDLNNEPKNLEIVANKLGVNLVHNILVNCCPKLTFYDSLQTIGNETWGCIVLNKNLNNKDITEQKNQDPNQCVADILLELIETIKYLNPNVSRILNKDLYGLSKNPDIQRILRKSSELEFLDLSELSVGEHTLAFFLNLWNLLFLHTQLTVWITNPPLNSLRHFISQSSISYHVGDLGRISLAILRSKLLGCMSWDNEYFSYTEDLNEVAWQDLDLVHDPRVIFVMANEFYETPIIHIFYPQSLNKDLNLGLRNYLDYYSRKELEYDANNDNANQTKLLVWLPDLVECYEKFETKNISNVNYENGIPIQSYKTIFSSSGNFSKSEEIIYKYKKVVNSFEILLKYEEISVANLDIMIKLNMNSNYYNSPLWMFRSIKSNVLHYLEGHCWLLSYLVKRVHKASSFVFESSCDNLQRTACFENNSTALWMLTLASALFDNNITLATIQENLSLNDLWIYLDKCLKIDQIQNCLDIINALPNRLLARSTEIQCLKDKLLYQLIYKMKINSNTEKILQCIYQIKDINVLAQTILSNINEWPIYLCQDALFYILHHTDKHKLPSHCKFKMNETLCRVTVFYKILPHCKNKELESKKATWHDVIYCTEKTDPVYIIQSLVEANKFELCLEWLEYQAFSLEIQSLVTHDLLIGLLRNDEMDFKNARKLLAALPIRQSIKMCKGVLKKLESIRSMRFIIEYLLEHCEIQKAIMYYKIQIGIEIIDQLEHKERVHYIQLIKEPLLILEQLLMNCKFENLRKIINIIQRSNNFSKANIPIENFDKIVRFYAGKSLDFRVSLQRDGIDSKIKDTTNLISSLDNENHNSEFIMPINVPTKEKWIPNDKARECSSCKGVIFSMFNRRHHCRRCGRVVCAACSQQRMQVLGYPKSMLVRVCDDCKKQTTLQMQTAQGTPSAGSSVILECWKLTTDESHNQTVREEFSFEYAPNISLCLAILNLHSDHKAYASFLLDRCDEMKRLLQPVTGGRVNPEIDHALIIKMIRSLLVAVKVKCAKLGLNAGLAHCDRFLSQVDLIATLVQSDCLALIPSDDSLDEHALRKLRDLLTEKEQWTLALDVSTKSGLDTQGVWAAWGKACLKVGYLDRARTKFSHCLEKVLYENFDDWVLLSYPDTDCVGKSHEDLLEIQKQRKLEIIKNDSPNRKRQPVRNRPIKDPPLLLEILQILENQSQLNSDQSLSTPQLKSNVAQEILITLNSLKTISQGQCSFVRNWNSHSIYYEENLYYLLTYGSFNSILEFFVKHEEFNKCLTFILENNIEPELFFNSVYLRCLNMGNIAKLFAALKADDASLLTWKKYLVYTCHSLDKKQLLNTLYHLQLFMKDFIRAAMTCIRFYKNDARNYIDLSFKSHFLIDAQKHLETELNVENLSKKRRKSACSSLSNSHNGLTMEMEPSEIDKHMNTISRQLEIVKFLGNAEREGRFTGPYLKHLLDMDTEMINSEELPTLFGNHQQKTRLAVLAILCGRDAEEGFGIAFRIMQDYNLRPQKLYSLAGHVLAIEKKIGSIEQLIKCCRSSGAPDSQAISDQVLAHCVKLLLHNHQTVCNSDFKDHIDSLIRLIHDVELKISSYIESKQLKAAYLLAVKYQRTQDIKKILKEADRLGQNAIRSICTKWLKQAQNSM</sequence>
<dbReference type="Pfam" id="PF04784">
    <property type="entry name" value="DUF547"/>
    <property type="match status" value="1"/>
</dbReference>
<keyword evidence="2" id="KW-0479">Metal-binding</keyword>
<evidence type="ECO:0000313" key="7">
    <source>
        <dbReference type="Proteomes" id="UP000695007"/>
    </source>
</evidence>
<evidence type="ECO:0000313" key="8">
    <source>
        <dbReference type="RefSeq" id="XP_011502694.1"/>
    </source>
</evidence>
<evidence type="ECO:0000259" key="6">
    <source>
        <dbReference type="PROSITE" id="PS50178"/>
    </source>
</evidence>
<dbReference type="InterPro" id="IPR028730">
    <property type="entry name" value="ZFYVE26"/>
</dbReference>
<proteinExistence type="predicted"/>
<dbReference type="PANTHER" id="PTHR46591">
    <property type="entry name" value="ZINC FINGER FYVE DOMAIN-CONTAINING PROTEIN 26"/>
    <property type="match status" value="1"/>
</dbReference>
<evidence type="ECO:0000256" key="3">
    <source>
        <dbReference type="ARBA" id="ARBA00022771"/>
    </source>
</evidence>
<dbReference type="SMART" id="SM00064">
    <property type="entry name" value="FYVE"/>
    <property type="match status" value="1"/>
</dbReference>
<dbReference type="GO" id="GO:0030496">
    <property type="term" value="C:midbody"/>
    <property type="evidence" value="ECO:0007669"/>
    <property type="project" value="TreeGrafter"/>
</dbReference>
<dbReference type="PROSITE" id="PS50178">
    <property type="entry name" value="ZF_FYVE"/>
    <property type="match status" value="1"/>
</dbReference>
<evidence type="ECO:0000256" key="1">
    <source>
        <dbReference type="ARBA" id="ARBA00022553"/>
    </source>
</evidence>
<evidence type="ECO:0000256" key="4">
    <source>
        <dbReference type="ARBA" id="ARBA00022833"/>
    </source>
</evidence>
<dbReference type="GO" id="GO:0005813">
    <property type="term" value="C:centrosome"/>
    <property type="evidence" value="ECO:0007669"/>
    <property type="project" value="TreeGrafter"/>
</dbReference>
<feature type="domain" description="FYVE-type" evidence="6">
    <location>
        <begin position="1546"/>
        <end position="1607"/>
    </location>
</feature>